<dbReference type="OrthoDB" id="2827525at2"/>
<feature type="domain" description="Cytochrome c" evidence="5">
    <location>
        <begin position="192"/>
        <end position="274"/>
    </location>
</feature>
<evidence type="ECO:0000256" key="4">
    <source>
        <dbReference type="PROSITE-ProRule" id="PRU00433"/>
    </source>
</evidence>
<dbReference type="InterPro" id="IPR036909">
    <property type="entry name" value="Cyt_c-like_dom_sf"/>
</dbReference>
<sequence>MRRLWQRVAWVVAFGAGLMVLSCESPAERAAEGAEGAELIFARDEQEVARMPIPRGPAEQVTVEDPYFEATKTFRAVPLLPLLMEAYSMSSAELARYDFTLESIDGYAAPIPGARLTEPGAYVAFEDVEYAPNWEPIGPADADPAPLYLIWIHDHQDNTSIYPRPWQLRRVTIVSQEASRKVTAPLGLAEDHEAWAGYELFQTRCVMCHAINRSGGRVGPELNLPMNITEYREREQTLRFIRNAQAFRYSQMPAFEDLSPAELASLWSYLEAMRERKIHPEEAAKSDRDAAQESP</sequence>
<evidence type="ECO:0000256" key="1">
    <source>
        <dbReference type="ARBA" id="ARBA00022617"/>
    </source>
</evidence>
<dbReference type="GO" id="GO:0046872">
    <property type="term" value="F:metal ion binding"/>
    <property type="evidence" value="ECO:0007669"/>
    <property type="project" value="UniProtKB-KW"/>
</dbReference>
<dbReference type="InterPro" id="IPR009056">
    <property type="entry name" value="Cyt_c-like_dom"/>
</dbReference>
<dbReference type="PROSITE" id="PS51007">
    <property type="entry name" value="CYTC"/>
    <property type="match status" value="1"/>
</dbReference>
<evidence type="ECO:0000313" key="6">
    <source>
        <dbReference type="EMBL" id="RAL20379.1"/>
    </source>
</evidence>
<dbReference type="GO" id="GO:0020037">
    <property type="term" value="F:heme binding"/>
    <property type="evidence" value="ECO:0007669"/>
    <property type="project" value="InterPro"/>
</dbReference>
<name>A0A328C273_9DELT</name>
<evidence type="ECO:0000256" key="3">
    <source>
        <dbReference type="ARBA" id="ARBA00023004"/>
    </source>
</evidence>
<accession>A0A328C273</accession>
<dbReference type="Pfam" id="PF13442">
    <property type="entry name" value="Cytochrome_CBB3"/>
    <property type="match status" value="1"/>
</dbReference>
<gene>
    <name evidence="6" type="ORF">DL240_17515</name>
</gene>
<dbReference type="GO" id="GO:0009055">
    <property type="term" value="F:electron transfer activity"/>
    <property type="evidence" value="ECO:0007669"/>
    <property type="project" value="InterPro"/>
</dbReference>
<protein>
    <recommendedName>
        <fullName evidence="5">Cytochrome c domain-containing protein</fullName>
    </recommendedName>
</protein>
<evidence type="ECO:0000259" key="5">
    <source>
        <dbReference type="PROSITE" id="PS51007"/>
    </source>
</evidence>
<dbReference type="Gene3D" id="1.10.760.10">
    <property type="entry name" value="Cytochrome c-like domain"/>
    <property type="match status" value="1"/>
</dbReference>
<comment type="caution">
    <text evidence="6">The sequence shown here is derived from an EMBL/GenBank/DDBJ whole genome shotgun (WGS) entry which is preliminary data.</text>
</comment>
<evidence type="ECO:0000313" key="7">
    <source>
        <dbReference type="Proteomes" id="UP000249169"/>
    </source>
</evidence>
<dbReference type="EMBL" id="QHKO01000011">
    <property type="protein sequence ID" value="RAL20379.1"/>
    <property type="molecule type" value="Genomic_DNA"/>
</dbReference>
<evidence type="ECO:0000256" key="2">
    <source>
        <dbReference type="ARBA" id="ARBA00022723"/>
    </source>
</evidence>
<reference evidence="6 7" key="1">
    <citation type="submission" date="2018-05" db="EMBL/GenBank/DDBJ databases">
        <title>Lujinxingia marina gen. nov. sp. nov., a new facultative anaerobic member of the class Deltaproteobacteria, and proposal of Lujinxingaceae fam. nov.</title>
        <authorList>
            <person name="Li C.-M."/>
        </authorList>
    </citation>
    <scope>NUCLEOTIDE SEQUENCE [LARGE SCALE GENOMIC DNA]</scope>
    <source>
        <strain evidence="6 7">B210</strain>
    </source>
</reference>
<organism evidence="6 7">
    <name type="scientific">Lujinxingia litoralis</name>
    <dbReference type="NCBI Taxonomy" id="2211119"/>
    <lineage>
        <taxon>Bacteria</taxon>
        <taxon>Deltaproteobacteria</taxon>
        <taxon>Bradymonadales</taxon>
        <taxon>Lujinxingiaceae</taxon>
        <taxon>Lujinxingia</taxon>
    </lineage>
</organism>
<keyword evidence="2 4" id="KW-0479">Metal-binding</keyword>
<keyword evidence="1 4" id="KW-0349">Heme</keyword>
<keyword evidence="3 4" id="KW-0408">Iron</keyword>
<keyword evidence="7" id="KW-1185">Reference proteome</keyword>
<proteinExistence type="predicted"/>
<dbReference type="Proteomes" id="UP000249169">
    <property type="component" value="Unassembled WGS sequence"/>
</dbReference>
<dbReference type="PROSITE" id="PS51257">
    <property type="entry name" value="PROKAR_LIPOPROTEIN"/>
    <property type="match status" value="1"/>
</dbReference>
<dbReference type="AlphaFoldDB" id="A0A328C273"/>
<dbReference type="RefSeq" id="WP_111731195.1">
    <property type="nucleotide sequence ID" value="NZ_QHKO01000011.1"/>
</dbReference>
<dbReference type="SUPFAM" id="SSF46626">
    <property type="entry name" value="Cytochrome c"/>
    <property type="match status" value="1"/>
</dbReference>